<dbReference type="Proteomes" id="UP000184076">
    <property type="component" value="Unassembled WGS sequence"/>
</dbReference>
<evidence type="ECO:0000256" key="1">
    <source>
        <dbReference type="ARBA" id="ARBA00004167"/>
    </source>
</evidence>
<evidence type="ECO:0000313" key="8">
    <source>
        <dbReference type="Proteomes" id="UP000184076"/>
    </source>
</evidence>
<keyword evidence="8" id="KW-1185">Reference proteome</keyword>
<keyword evidence="2 5" id="KW-0812">Transmembrane</keyword>
<dbReference type="GO" id="GO:0097347">
    <property type="term" value="C:TAM protein secretion complex"/>
    <property type="evidence" value="ECO:0007669"/>
    <property type="project" value="TreeGrafter"/>
</dbReference>
<dbReference type="InterPro" id="IPR007452">
    <property type="entry name" value="TamB_C"/>
</dbReference>
<dbReference type="PANTHER" id="PTHR36985">
    <property type="entry name" value="TRANSLOCATION AND ASSEMBLY MODULE SUBUNIT TAMB"/>
    <property type="match status" value="1"/>
</dbReference>
<dbReference type="PANTHER" id="PTHR36985:SF1">
    <property type="entry name" value="TRANSLOCATION AND ASSEMBLY MODULE SUBUNIT TAMB"/>
    <property type="match status" value="1"/>
</dbReference>
<dbReference type="GO" id="GO:0005886">
    <property type="term" value="C:plasma membrane"/>
    <property type="evidence" value="ECO:0007669"/>
    <property type="project" value="InterPro"/>
</dbReference>
<comment type="subcellular location">
    <subcellularLocation>
        <location evidence="1">Membrane</location>
        <topology evidence="1">Single-pass membrane protein</topology>
    </subcellularLocation>
</comment>
<organism evidence="7 8">
    <name type="scientific">Desulfacinum infernum DSM 9756</name>
    <dbReference type="NCBI Taxonomy" id="1121391"/>
    <lineage>
        <taxon>Bacteria</taxon>
        <taxon>Pseudomonadati</taxon>
        <taxon>Thermodesulfobacteriota</taxon>
        <taxon>Syntrophobacteria</taxon>
        <taxon>Syntrophobacterales</taxon>
        <taxon>Syntrophobacteraceae</taxon>
        <taxon>Desulfacinum</taxon>
    </lineage>
</organism>
<proteinExistence type="predicted"/>
<evidence type="ECO:0000259" key="6">
    <source>
        <dbReference type="Pfam" id="PF04357"/>
    </source>
</evidence>
<protein>
    <submittedName>
        <fullName evidence="7">Autotransporter translocation and assembly factor TamB</fullName>
    </submittedName>
</protein>
<dbReference type="STRING" id="1121391.SAMN02745206_00057"/>
<dbReference type="EMBL" id="FQVB01000003">
    <property type="protein sequence ID" value="SHE29862.1"/>
    <property type="molecule type" value="Genomic_DNA"/>
</dbReference>
<accession>A0A1M4SCF2</accession>
<gene>
    <name evidence="7" type="ORF">SAMN02745206_00057</name>
</gene>
<feature type="transmembrane region" description="Helical" evidence="5">
    <location>
        <begin position="26"/>
        <end position="49"/>
    </location>
</feature>
<evidence type="ECO:0000256" key="5">
    <source>
        <dbReference type="SAM" id="Phobius"/>
    </source>
</evidence>
<reference evidence="8" key="1">
    <citation type="submission" date="2016-11" db="EMBL/GenBank/DDBJ databases">
        <authorList>
            <person name="Varghese N."/>
            <person name="Submissions S."/>
        </authorList>
    </citation>
    <scope>NUCLEOTIDE SEQUENCE [LARGE SCALE GENOMIC DNA]</scope>
    <source>
        <strain evidence="8">DSM 9756</strain>
    </source>
</reference>
<feature type="domain" description="Translocation and assembly module TamB C-terminal" evidence="6">
    <location>
        <begin position="843"/>
        <end position="1190"/>
    </location>
</feature>
<sequence>MRHIRKSPNGGAEKTGRTKDSRVGAWIVRIVLAVSGVGLAAAIALVLALHVPWVQHTIIGYGTDWARNELGIQLNVSKVAWNPFQGIRLQHVSAASQGQEPFLEAESVALDYRLSLSSPYFHARRLILVRPVLDVQRKADGRWALPIPPIQGKEASDGTTLRWDRMPLPSVQVIEARVRAHQDGHKILDIKEMTGILRLEGVRREDGTSGLDIRLEDWRGNVDTPSYGPVALSGRLSWMPEALAVETLEVQAGDTLSARVEGRWPGFPSGRMDIRVSCEAVCPNPILPRIPLACGKGEVRARLRLLGSPEDLQATYEVRMMGGRVWGDARLTRGDGTLSAHTSLAFQDLDVSPKPQVPVSLSGKADIRVERHFVGGISGALRLSIQEGSVVDVSLAGTEIHGTWTPEAFQIARGDVILGPGRVESSGRILLPPGKAASDDVVPWRPVMDLHLAGKGLDLALLGRALGGESISGTVDFDGSLSGSWGDPVWEGTIRGRNVQGLGVRAEGLKVVAKGRILGRDGPRRATVRLSSFALNDTRGQSLEVELNQGASDQIQFRVTGQGLLGSDRLSLQGRVENVWALPKTFRVEGGSVQMGEESFRFSGRGRVEAAGVDLEEWQILHGGESLFLSGEVTKGGPRNLRLRVQGLDLGAWSKRLAKRTFGTGVLGGVLVLDGSWESPVLSYEVAAGGIRPGEDLGYPSASVQVQGDYREGFLSFTAHVRTGSGTGVVDANGRWPLELDFRSKVCRIPEDAQGVIELRTEEFPLESGTAYLPFMETLKGTLQGRLRLAGPLQDLRLEGEGRVEHGAFQLKSWAEPFQGLRARWRLENDRLVVEDARFRLLDGDVTARGVLRHRMGKVLGYELHADGTDVRFPELFGIEGRGNAVGVFSQEGGEFRPDVKGRVQLTEAVMNLGELELDLARNIHVVGDKEEGPVVPLGRDRKERRRPGLFQRTTLDVEIHLPEKGSWVRGYGLEALVQGATKIKKTRRGPVKLYGTLQAVKGEYVFQGVRLSLVSGVLVFRGLEQPDPLLNVTCQKNVRDVSVTASLTGQLSRPVLSFSSSPAMDQVDIVSYLLYGRPAGELSARQAGALQRRGVQFVGSGTTAVVRDLLGDMPLKPDVFELKGTSDGNVVEIGKYLTPELYVTYQKGLAGDDKDQLRAEYRLNRHISVESQWGRENQSGVDVFFRYDFGD</sequence>
<evidence type="ECO:0000256" key="2">
    <source>
        <dbReference type="ARBA" id="ARBA00022692"/>
    </source>
</evidence>
<evidence type="ECO:0000256" key="4">
    <source>
        <dbReference type="ARBA" id="ARBA00023136"/>
    </source>
</evidence>
<keyword evidence="4 5" id="KW-0472">Membrane</keyword>
<dbReference type="AlphaFoldDB" id="A0A1M4SCF2"/>
<evidence type="ECO:0000256" key="3">
    <source>
        <dbReference type="ARBA" id="ARBA00022989"/>
    </source>
</evidence>
<dbReference type="GO" id="GO:0009306">
    <property type="term" value="P:protein secretion"/>
    <property type="evidence" value="ECO:0007669"/>
    <property type="project" value="InterPro"/>
</dbReference>
<evidence type="ECO:0000313" key="7">
    <source>
        <dbReference type="EMBL" id="SHE29862.1"/>
    </source>
</evidence>
<dbReference type="Pfam" id="PF04357">
    <property type="entry name" value="TamB"/>
    <property type="match status" value="1"/>
</dbReference>
<name>A0A1M4SCF2_9BACT</name>
<keyword evidence="3 5" id="KW-1133">Transmembrane helix</keyword>